<evidence type="ECO:0000256" key="6">
    <source>
        <dbReference type="ARBA" id="ARBA00022777"/>
    </source>
</evidence>
<dbReference type="PROSITE" id="PS00108">
    <property type="entry name" value="PROTEIN_KINASE_ST"/>
    <property type="match status" value="1"/>
</dbReference>
<reference evidence="10" key="1">
    <citation type="submission" date="2019-07" db="EMBL/GenBank/DDBJ databases">
        <title>Hyphodiscus hymeniophilus genome sequencing and assembly.</title>
        <authorList>
            <person name="Kramer G."/>
            <person name="Nodwell J."/>
        </authorList>
    </citation>
    <scope>NUCLEOTIDE SEQUENCE</scope>
    <source>
        <strain evidence="10">ATCC 34498</strain>
    </source>
</reference>
<evidence type="ECO:0000313" key="11">
    <source>
        <dbReference type="Proteomes" id="UP000785200"/>
    </source>
</evidence>
<dbReference type="InterPro" id="IPR008984">
    <property type="entry name" value="SMAD_FHA_dom_sf"/>
</dbReference>
<evidence type="ECO:0000256" key="3">
    <source>
        <dbReference type="ARBA" id="ARBA00022527"/>
    </source>
</evidence>
<dbReference type="InterPro" id="IPR008271">
    <property type="entry name" value="Ser/Thr_kinase_AS"/>
</dbReference>
<evidence type="ECO:0000256" key="5">
    <source>
        <dbReference type="ARBA" id="ARBA00022741"/>
    </source>
</evidence>
<dbReference type="PANTHER" id="PTHR11584:SF369">
    <property type="entry name" value="MITOGEN-ACTIVATED PROTEIN KINASE KINASE KINASE 19-RELATED"/>
    <property type="match status" value="1"/>
</dbReference>
<dbReference type="Pfam" id="PF00069">
    <property type="entry name" value="Pkinase"/>
    <property type="match status" value="1"/>
</dbReference>
<dbReference type="Proteomes" id="UP000785200">
    <property type="component" value="Unassembled WGS sequence"/>
</dbReference>
<dbReference type="PROSITE" id="PS50006">
    <property type="entry name" value="FHA_DOMAIN"/>
    <property type="match status" value="1"/>
</dbReference>
<feature type="domain" description="FHA" evidence="8">
    <location>
        <begin position="91"/>
        <end position="139"/>
    </location>
</feature>
<dbReference type="SUPFAM" id="SSF56112">
    <property type="entry name" value="Protein kinase-like (PK-like)"/>
    <property type="match status" value="1"/>
</dbReference>
<organism evidence="10 11">
    <name type="scientific">Hyphodiscus hymeniophilus</name>
    <dbReference type="NCBI Taxonomy" id="353542"/>
    <lineage>
        <taxon>Eukaryota</taxon>
        <taxon>Fungi</taxon>
        <taxon>Dikarya</taxon>
        <taxon>Ascomycota</taxon>
        <taxon>Pezizomycotina</taxon>
        <taxon>Leotiomycetes</taxon>
        <taxon>Helotiales</taxon>
        <taxon>Hyphodiscaceae</taxon>
        <taxon>Hyphodiscus</taxon>
    </lineage>
</organism>
<proteinExistence type="inferred from homology"/>
<dbReference type="Gene3D" id="1.10.510.10">
    <property type="entry name" value="Transferase(Phosphotransferase) domain 1"/>
    <property type="match status" value="1"/>
</dbReference>
<keyword evidence="5" id="KW-0547">Nucleotide-binding</keyword>
<keyword evidence="11" id="KW-1185">Reference proteome</keyword>
<comment type="caution">
    <text evidence="10">The sequence shown here is derived from an EMBL/GenBank/DDBJ whole genome shotgun (WGS) entry which is preliminary data.</text>
</comment>
<dbReference type="PROSITE" id="PS50011">
    <property type="entry name" value="PROTEIN_KINASE_DOM"/>
    <property type="match status" value="1"/>
</dbReference>
<name>A0A9P6VMB8_9HELO</name>
<dbReference type="PANTHER" id="PTHR11584">
    <property type="entry name" value="SERINE/THREONINE PROTEIN KINASE"/>
    <property type="match status" value="1"/>
</dbReference>
<dbReference type="GO" id="GO:0005524">
    <property type="term" value="F:ATP binding"/>
    <property type="evidence" value="ECO:0007669"/>
    <property type="project" value="UniProtKB-KW"/>
</dbReference>
<comment type="similarity">
    <text evidence="1">Belongs to the protein kinase superfamily. CAMK Ser/Thr protein kinase family. CHEK2 subfamily.</text>
</comment>
<dbReference type="EMBL" id="VNKQ01000005">
    <property type="protein sequence ID" value="KAG0650976.1"/>
    <property type="molecule type" value="Genomic_DNA"/>
</dbReference>
<dbReference type="AlphaFoldDB" id="A0A9P6VMB8"/>
<dbReference type="OrthoDB" id="10252171at2759"/>
<evidence type="ECO:0000259" key="8">
    <source>
        <dbReference type="PROSITE" id="PS50006"/>
    </source>
</evidence>
<dbReference type="SUPFAM" id="SSF49879">
    <property type="entry name" value="SMAD/FHA domain"/>
    <property type="match status" value="1"/>
</dbReference>
<feature type="domain" description="Protein kinase" evidence="9">
    <location>
        <begin position="236"/>
        <end position="488"/>
    </location>
</feature>
<evidence type="ECO:0000256" key="1">
    <source>
        <dbReference type="ARBA" id="ARBA00005575"/>
    </source>
</evidence>
<keyword evidence="4" id="KW-0808">Transferase</keyword>
<dbReference type="InterPro" id="IPR011009">
    <property type="entry name" value="Kinase-like_dom_sf"/>
</dbReference>
<protein>
    <submittedName>
        <fullName evidence="10">Serine threonine-kinase 10</fullName>
    </submittedName>
</protein>
<dbReference type="InterPro" id="IPR000253">
    <property type="entry name" value="FHA_dom"/>
</dbReference>
<accession>A0A9P6VMB8</accession>
<dbReference type="InterPro" id="IPR000719">
    <property type="entry name" value="Prot_kinase_dom"/>
</dbReference>
<gene>
    <name evidence="10" type="ORF">D0Z07_2885</name>
</gene>
<evidence type="ECO:0000256" key="4">
    <source>
        <dbReference type="ARBA" id="ARBA00022679"/>
    </source>
</evidence>
<dbReference type="SMART" id="SM00220">
    <property type="entry name" value="S_TKc"/>
    <property type="match status" value="1"/>
</dbReference>
<keyword evidence="7" id="KW-0067">ATP-binding</keyword>
<evidence type="ECO:0000256" key="7">
    <source>
        <dbReference type="ARBA" id="ARBA00022840"/>
    </source>
</evidence>
<comment type="similarity">
    <text evidence="2">Belongs to the protein kinase superfamily. STE Ser/Thr protein kinase family. MAP kinase kinase kinase subfamily.</text>
</comment>
<evidence type="ECO:0000259" key="9">
    <source>
        <dbReference type="PROSITE" id="PS50011"/>
    </source>
</evidence>
<keyword evidence="6" id="KW-0418">Kinase</keyword>
<sequence>MDTTITLPGNYDLRRIICLLFSDSKYADWAFRLPKNTHQLAPVVSDISEPSLRSSRETTPIIGVPDSSQNSPAVLAITTDIDRLFNPAEGHLLGSDSDECDFLLDDNFTRGVSSKHLRLFIDPEEGKYDNLTLQNLSGNSIQAISHEQRVNEKLARGQQILLTGGTWTIYLHAAVDIVFKLKFPDHREVSSEYKQNWSVFRQANIAACKTVPTLNSMKIGESATPLVREPPYILDWAASALLGTGACGAVRRASNRSTGEAFAAKVFKYRGDIHTELGFLQTLRHKHIVRYNAFIQDKGHDILIMEFLGGGTLHQKLKSGNLDLPIPGAKIYWDQLARAIKFLHNEKVMHRDVKPANILFNMSGELKLCDFGISKQLSKNVDTTGTQLGTPHYAAPEIFAGQSYSFPTDIWSLGIVVLDMLRLSPPKLESWLITGSDDSAWNRWLSAIRDVVQGLPQDLDLLKRQLTEDPELRPTGETMVESLRQTFAQVGSTSNAVIEVRKMKREALEQAIDQKEGKRKVMTK</sequence>
<evidence type="ECO:0000256" key="2">
    <source>
        <dbReference type="ARBA" id="ARBA00006529"/>
    </source>
</evidence>
<dbReference type="GO" id="GO:0004674">
    <property type="term" value="F:protein serine/threonine kinase activity"/>
    <property type="evidence" value="ECO:0007669"/>
    <property type="project" value="UniProtKB-KW"/>
</dbReference>
<keyword evidence="3" id="KW-0723">Serine/threonine-protein kinase</keyword>
<evidence type="ECO:0000313" key="10">
    <source>
        <dbReference type="EMBL" id="KAG0650976.1"/>
    </source>
</evidence>